<dbReference type="RefSeq" id="WP_147573779.1">
    <property type="nucleotide sequence ID" value="NZ_JACOPL010000002.1"/>
</dbReference>
<dbReference type="GO" id="GO:0003735">
    <property type="term" value="F:structural constituent of ribosome"/>
    <property type="evidence" value="ECO:0007669"/>
    <property type="project" value="InterPro"/>
</dbReference>
<dbReference type="Proteomes" id="UP000606499">
    <property type="component" value="Unassembled WGS sequence"/>
</dbReference>
<comment type="function">
    <text evidence="5">Forms part of the ribosomal stalk, playing a central role in the interaction of the ribosome with GTP-bound translation factors.</text>
</comment>
<accession>A0A923LTX8</accession>
<organism evidence="6 7">
    <name type="scientific">Agathobaculum faecis</name>
    <dbReference type="NCBI Taxonomy" id="2763013"/>
    <lineage>
        <taxon>Bacteria</taxon>
        <taxon>Bacillati</taxon>
        <taxon>Bacillota</taxon>
        <taxon>Clostridia</taxon>
        <taxon>Eubacteriales</taxon>
        <taxon>Butyricicoccaceae</taxon>
        <taxon>Agathobaculum</taxon>
    </lineage>
</organism>
<protein>
    <recommendedName>
        <fullName evidence="4 5">Large ribosomal subunit protein uL10</fullName>
    </recommendedName>
</protein>
<evidence type="ECO:0000256" key="5">
    <source>
        <dbReference type="HAMAP-Rule" id="MF_00362"/>
    </source>
</evidence>
<dbReference type="Pfam" id="PF00466">
    <property type="entry name" value="Ribosomal_L10"/>
    <property type="match status" value="1"/>
</dbReference>
<dbReference type="GO" id="GO:0006412">
    <property type="term" value="P:translation"/>
    <property type="evidence" value="ECO:0007669"/>
    <property type="project" value="UniProtKB-UniRule"/>
</dbReference>
<dbReference type="PROSITE" id="PS01109">
    <property type="entry name" value="RIBOSOMAL_L10"/>
    <property type="match status" value="1"/>
</dbReference>
<name>A0A923LTX8_9FIRM</name>
<dbReference type="InterPro" id="IPR002363">
    <property type="entry name" value="Ribosomal_uL10_CS_bac"/>
</dbReference>
<evidence type="ECO:0000256" key="4">
    <source>
        <dbReference type="ARBA" id="ARBA00035202"/>
    </source>
</evidence>
<dbReference type="PANTHER" id="PTHR11560">
    <property type="entry name" value="39S RIBOSOMAL PROTEIN L10, MITOCHONDRIAL"/>
    <property type="match status" value="1"/>
</dbReference>
<dbReference type="InterPro" id="IPR047865">
    <property type="entry name" value="Ribosomal_uL10_bac_type"/>
</dbReference>
<proteinExistence type="inferred from homology"/>
<comment type="subunit">
    <text evidence="5">Part of the ribosomal stalk of the 50S ribosomal subunit. The N-terminus interacts with L11 and the large rRNA to form the base of the stalk. The C-terminus forms an elongated spine to which L12 dimers bind in a sequential fashion forming a multimeric L10(L12)X complex.</text>
</comment>
<dbReference type="AlphaFoldDB" id="A0A923LTX8"/>
<evidence type="ECO:0000256" key="1">
    <source>
        <dbReference type="ARBA" id="ARBA00008889"/>
    </source>
</evidence>
<keyword evidence="5" id="KW-0694">RNA-binding</keyword>
<gene>
    <name evidence="5" type="primary">rplJ</name>
    <name evidence="6" type="ORF">H8S45_02735</name>
</gene>
<dbReference type="SUPFAM" id="SSF160369">
    <property type="entry name" value="Ribosomal protein L10-like"/>
    <property type="match status" value="1"/>
</dbReference>
<evidence type="ECO:0000256" key="3">
    <source>
        <dbReference type="ARBA" id="ARBA00023274"/>
    </source>
</evidence>
<keyword evidence="5" id="KW-0699">rRNA-binding</keyword>
<keyword evidence="3 5" id="KW-0687">Ribonucleoprotein</keyword>
<keyword evidence="7" id="KW-1185">Reference proteome</keyword>
<comment type="similarity">
    <text evidence="1 5">Belongs to the universal ribosomal protein uL10 family.</text>
</comment>
<evidence type="ECO:0000313" key="6">
    <source>
        <dbReference type="EMBL" id="MBC5724386.1"/>
    </source>
</evidence>
<dbReference type="NCBIfam" id="NF000955">
    <property type="entry name" value="PRK00099.1-1"/>
    <property type="match status" value="1"/>
</dbReference>
<reference evidence="6" key="1">
    <citation type="submission" date="2020-08" db="EMBL/GenBank/DDBJ databases">
        <title>Genome public.</title>
        <authorList>
            <person name="Liu C."/>
            <person name="Sun Q."/>
        </authorList>
    </citation>
    <scope>NUCLEOTIDE SEQUENCE</scope>
    <source>
        <strain evidence="6">NSJ-28</strain>
    </source>
</reference>
<evidence type="ECO:0000256" key="2">
    <source>
        <dbReference type="ARBA" id="ARBA00022980"/>
    </source>
</evidence>
<dbReference type="GO" id="GO:0070180">
    <property type="term" value="F:large ribosomal subunit rRNA binding"/>
    <property type="evidence" value="ECO:0007669"/>
    <property type="project" value="UniProtKB-UniRule"/>
</dbReference>
<dbReference type="InterPro" id="IPR043141">
    <property type="entry name" value="Ribosomal_uL10-like_sf"/>
</dbReference>
<dbReference type="Gene3D" id="3.30.70.1730">
    <property type="match status" value="1"/>
</dbReference>
<dbReference type="CDD" id="cd05797">
    <property type="entry name" value="Ribosomal_L10"/>
    <property type="match status" value="1"/>
</dbReference>
<keyword evidence="2 5" id="KW-0689">Ribosomal protein</keyword>
<dbReference type="GO" id="GO:0015934">
    <property type="term" value="C:large ribosomal subunit"/>
    <property type="evidence" value="ECO:0007669"/>
    <property type="project" value="InterPro"/>
</dbReference>
<dbReference type="InterPro" id="IPR001790">
    <property type="entry name" value="Ribosomal_uL10"/>
</dbReference>
<dbReference type="HAMAP" id="MF_00362">
    <property type="entry name" value="Ribosomal_uL10"/>
    <property type="match status" value="1"/>
</dbReference>
<dbReference type="InterPro" id="IPR022973">
    <property type="entry name" value="Ribosomal_uL10_bac"/>
</dbReference>
<dbReference type="EMBL" id="JACOPL010000002">
    <property type="protein sequence ID" value="MBC5724386.1"/>
    <property type="molecule type" value="Genomic_DNA"/>
</dbReference>
<sequence length="195" mass="21043">MPNAKVLEEKKALVASLVEKIKNSPAGVLVDYKGINVEDDTKLRRQLREAGVEYMVIKNTLIRFAAKELGFDALDEHLNGTSALAISTSEDVIAPAKILGDFAKTHENFTIKAGYLEGKVIDTDEVKKLANMPSKEVLVAQVLYSFNFPIMQLAIACDAIVKKAEGNEEMKVAELVAAKAPAAEEAAAEEAPAAE</sequence>
<evidence type="ECO:0000313" key="7">
    <source>
        <dbReference type="Proteomes" id="UP000606499"/>
    </source>
</evidence>
<comment type="caution">
    <text evidence="6">The sequence shown here is derived from an EMBL/GenBank/DDBJ whole genome shotgun (WGS) entry which is preliminary data.</text>
</comment>